<dbReference type="PROSITE" id="PS50943">
    <property type="entry name" value="HTH_CROC1"/>
    <property type="match status" value="1"/>
</dbReference>
<dbReference type="SUPFAM" id="SSF47413">
    <property type="entry name" value="lambda repressor-like DNA-binding domains"/>
    <property type="match status" value="1"/>
</dbReference>
<organism evidence="2 3">
    <name type="scientific">Streptomyces triculaminicus</name>
    <dbReference type="NCBI Taxonomy" id="2816232"/>
    <lineage>
        <taxon>Bacteria</taxon>
        <taxon>Bacillati</taxon>
        <taxon>Actinomycetota</taxon>
        <taxon>Actinomycetes</taxon>
        <taxon>Kitasatosporales</taxon>
        <taxon>Streptomycetaceae</taxon>
        <taxon>Streptomyces</taxon>
    </lineage>
</organism>
<dbReference type="Pfam" id="PF13560">
    <property type="entry name" value="HTH_31"/>
    <property type="match status" value="1"/>
</dbReference>
<gene>
    <name evidence="2" type="ORF">J1792_08635</name>
</gene>
<accession>A0A939FIZ0</accession>
<dbReference type="InterPro" id="IPR001387">
    <property type="entry name" value="Cro/C1-type_HTH"/>
</dbReference>
<evidence type="ECO:0000313" key="2">
    <source>
        <dbReference type="EMBL" id="MBO0652850.1"/>
    </source>
</evidence>
<dbReference type="AlphaFoldDB" id="A0A939FIZ0"/>
<dbReference type="EMBL" id="JAFMOF010000001">
    <property type="protein sequence ID" value="MBO0652850.1"/>
    <property type="molecule type" value="Genomic_DNA"/>
</dbReference>
<dbReference type="SMART" id="SM00530">
    <property type="entry name" value="HTH_XRE"/>
    <property type="match status" value="1"/>
</dbReference>
<reference evidence="2" key="1">
    <citation type="submission" date="2021-03" db="EMBL/GenBank/DDBJ databases">
        <title>Streptomyces strains.</title>
        <authorList>
            <person name="Lund M.B."/>
            <person name="Toerring T."/>
        </authorList>
    </citation>
    <scope>NUCLEOTIDE SEQUENCE</scope>
    <source>
        <strain evidence="2">JCM 4242</strain>
    </source>
</reference>
<feature type="domain" description="HTH cro/C1-type" evidence="1">
    <location>
        <begin position="10"/>
        <end position="63"/>
    </location>
</feature>
<dbReference type="Proteomes" id="UP000664781">
    <property type="component" value="Unassembled WGS sequence"/>
</dbReference>
<evidence type="ECO:0000313" key="3">
    <source>
        <dbReference type="Proteomes" id="UP000664781"/>
    </source>
</evidence>
<protein>
    <submittedName>
        <fullName evidence="2">Helix-turn-helix transcriptional regulator</fullName>
    </submittedName>
</protein>
<dbReference type="GO" id="GO:0003677">
    <property type="term" value="F:DNA binding"/>
    <property type="evidence" value="ECO:0007669"/>
    <property type="project" value="InterPro"/>
</dbReference>
<proteinExistence type="predicted"/>
<dbReference type="Gene3D" id="1.10.260.40">
    <property type="entry name" value="lambda repressor-like DNA-binding domains"/>
    <property type="match status" value="1"/>
</dbReference>
<dbReference type="InterPro" id="IPR043917">
    <property type="entry name" value="DUF5753"/>
</dbReference>
<name>A0A939FIZ0_9ACTN</name>
<dbReference type="Pfam" id="PF19054">
    <property type="entry name" value="DUF5753"/>
    <property type="match status" value="1"/>
</dbReference>
<dbReference type="CDD" id="cd00093">
    <property type="entry name" value="HTH_XRE"/>
    <property type="match status" value="1"/>
</dbReference>
<sequence length="267" mass="29563">MGWEFFGSELKRRREAVGLSQQELGRRVFCSGAYIGQFETAVRKPQLDVAQRIDVELQTEGFFERMCTELINNSPYANYFAETAYLQGLASTIHEFAPTFVPGLLQTEAYARGVFLGGFPFAPEDRIQTWITARLERARMLEHPTRPLLWVVLDECVIRRSIGGAGAMSEQLAHLVNLVEKRRIGVQVLPFGAGAPALGGALSLMTFEDAPPVAYTEGVKSGQLLHEPALVGDCRRLYDLVTAAALSLEASLSLIKSAAEEYAHERR</sequence>
<keyword evidence="3" id="KW-1185">Reference proteome</keyword>
<dbReference type="InterPro" id="IPR010982">
    <property type="entry name" value="Lambda_DNA-bd_dom_sf"/>
</dbReference>
<comment type="caution">
    <text evidence="2">The sequence shown here is derived from an EMBL/GenBank/DDBJ whole genome shotgun (WGS) entry which is preliminary data.</text>
</comment>
<evidence type="ECO:0000259" key="1">
    <source>
        <dbReference type="PROSITE" id="PS50943"/>
    </source>
</evidence>